<name>A0A0A0LWR7_CUCSA</name>
<dbReference type="AlphaFoldDB" id="A0A0A0LWR7"/>
<reference evidence="1 2" key="2">
    <citation type="journal article" date="2009" name="PLoS ONE">
        <title>An integrated genetic and cytogenetic map of the cucumber genome.</title>
        <authorList>
            <person name="Ren Y."/>
            <person name="Zhang Z."/>
            <person name="Liu J."/>
            <person name="Staub J.E."/>
            <person name="Han Y."/>
            <person name="Cheng Z."/>
            <person name="Li X."/>
            <person name="Lu J."/>
            <person name="Miao H."/>
            <person name="Kang H."/>
            <person name="Xie B."/>
            <person name="Gu X."/>
            <person name="Wang X."/>
            <person name="Du Y."/>
            <person name="Jin W."/>
            <person name="Huang S."/>
        </authorList>
    </citation>
    <scope>NUCLEOTIDE SEQUENCE [LARGE SCALE GENOMIC DNA]</scope>
    <source>
        <strain evidence="2">cv. 9930</strain>
    </source>
</reference>
<evidence type="ECO:0000313" key="1">
    <source>
        <dbReference type="EMBL" id="KGN65292.1"/>
    </source>
</evidence>
<reference evidence="1 2" key="4">
    <citation type="journal article" date="2011" name="BMC Genomics">
        <title>RNA-Seq improves annotation of protein-coding genes in the cucumber genome.</title>
        <authorList>
            <person name="Li Z."/>
            <person name="Zhang Z."/>
            <person name="Yan P."/>
            <person name="Huang S."/>
            <person name="Fei Z."/>
            <person name="Lin K."/>
        </authorList>
    </citation>
    <scope>NUCLEOTIDE SEQUENCE [LARGE SCALE GENOMIC DNA]</scope>
    <source>
        <strain evidence="2">cv. 9930</strain>
    </source>
</reference>
<keyword evidence="2" id="KW-1185">Reference proteome</keyword>
<organism evidence="1 2">
    <name type="scientific">Cucumis sativus</name>
    <name type="common">Cucumber</name>
    <dbReference type="NCBI Taxonomy" id="3659"/>
    <lineage>
        <taxon>Eukaryota</taxon>
        <taxon>Viridiplantae</taxon>
        <taxon>Streptophyta</taxon>
        <taxon>Embryophyta</taxon>
        <taxon>Tracheophyta</taxon>
        <taxon>Spermatophyta</taxon>
        <taxon>Magnoliopsida</taxon>
        <taxon>eudicotyledons</taxon>
        <taxon>Gunneridae</taxon>
        <taxon>Pentapetalae</taxon>
        <taxon>rosids</taxon>
        <taxon>fabids</taxon>
        <taxon>Cucurbitales</taxon>
        <taxon>Cucurbitaceae</taxon>
        <taxon>Benincaseae</taxon>
        <taxon>Cucumis</taxon>
    </lineage>
</organism>
<dbReference type="Proteomes" id="UP000029981">
    <property type="component" value="Chromosome 1"/>
</dbReference>
<evidence type="ECO:0000313" key="2">
    <source>
        <dbReference type="Proteomes" id="UP000029981"/>
    </source>
</evidence>
<reference evidence="1 2" key="1">
    <citation type="journal article" date="2009" name="Nat. Genet.">
        <title>The genome of the cucumber, Cucumis sativus L.</title>
        <authorList>
            <person name="Huang S."/>
            <person name="Li R."/>
            <person name="Zhang Z."/>
            <person name="Li L."/>
            <person name="Gu X."/>
            <person name="Fan W."/>
            <person name="Lucas W.J."/>
            <person name="Wang X."/>
            <person name="Xie B."/>
            <person name="Ni P."/>
            <person name="Ren Y."/>
            <person name="Zhu H."/>
            <person name="Li J."/>
            <person name="Lin K."/>
            <person name="Jin W."/>
            <person name="Fei Z."/>
            <person name="Li G."/>
            <person name="Staub J."/>
            <person name="Kilian A."/>
            <person name="van der Vossen E.A."/>
            <person name="Wu Y."/>
            <person name="Guo J."/>
            <person name="He J."/>
            <person name="Jia Z."/>
            <person name="Ren Y."/>
            <person name="Tian G."/>
            <person name="Lu Y."/>
            <person name="Ruan J."/>
            <person name="Qian W."/>
            <person name="Wang M."/>
            <person name="Huang Q."/>
            <person name="Li B."/>
            <person name="Xuan Z."/>
            <person name="Cao J."/>
            <person name="Asan"/>
            <person name="Wu Z."/>
            <person name="Zhang J."/>
            <person name="Cai Q."/>
            <person name="Bai Y."/>
            <person name="Zhao B."/>
            <person name="Han Y."/>
            <person name="Li Y."/>
            <person name="Li X."/>
            <person name="Wang S."/>
            <person name="Shi Q."/>
            <person name="Liu S."/>
            <person name="Cho W.K."/>
            <person name="Kim J.Y."/>
            <person name="Xu Y."/>
            <person name="Heller-Uszynska K."/>
            <person name="Miao H."/>
            <person name="Cheng Z."/>
            <person name="Zhang S."/>
            <person name="Wu J."/>
            <person name="Yang Y."/>
            <person name="Kang H."/>
            <person name="Li M."/>
            <person name="Liang H."/>
            <person name="Ren X."/>
            <person name="Shi Z."/>
            <person name="Wen M."/>
            <person name="Jian M."/>
            <person name="Yang H."/>
            <person name="Zhang G."/>
            <person name="Yang Z."/>
            <person name="Chen R."/>
            <person name="Liu S."/>
            <person name="Li J."/>
            <person name="Ma L."/>
            <person name="Liu H."/>
            <person name="Zhou Y."/>
            <person name="Zhao J."/>
            <person name="Fang X."/>
            <person name="Li G."/>
            <person name="Fang L."/>
            <person name="Li Y."/>
            <person name="Liu D."/>
            <person name="Zheng H."/>
            <person name="Zhang Y."/>
            <person name="Qin N."/>
            <person name="Li Z."/>
            <person name="Yang G."/>
            <person name="Yang S."/>
            <person name="Bolund L."/>
            <person name="Kristiansen K."/>
            <person name="Zheng H."/>
            <person name="Li S."/>
            <person name="Zhang X."/>
            <person name="Yang H."/>
            <person name="Wang J."/>
            <person name="Sun R."/>
            <person name="Zhang B."/>
            <person name="Jiang S."/>
            <person name="Wang J."/>
            <person name="Du Y."/>
            <person name="Li S."/>
        </authorList>
    </citation>
    <scope>NUCLEOTIDE SEQUENCE [LARGE SCALE GENOMIC DNA]</scope>
    <source>
        <strain evidence="2">cv. 9930</strain>
    </source>
</reference>
<sequence length="95" mass="10800">MGFQRIKINMGKRNKNNRELQIGYLKLRKDSDADDCDSYELPIIVIFILHSFFPISHSSSSSSLGPHLIRKFVMGMGSSLLGPTEDFHVYPQQTV</sequence>
<accession>A0A0A0LWR7</accession>
<dbReference type="EMBL" id="CM002922">
    <property type="protein sequence ID" value="KGN65292.1"/>
    <property type="molecule type" value="Genomic_DNA"/>
</dbReference>
<protein>
    <submittedName>
        <fullName evidence="1">Uncharacterized protein</fullName>
    </submittedName>
</protein>
<proteinExistence type="predicted"/>
<dbReference type="Gramene" id="KGN65292">
    <property type="protein sequence ID" value="KGN65292"/>
    <property type="gene ID" value="Csa_1G302190"/>
</dbReference>
<gene>
    <name evidence="1" type="ORF">Csa_1G302190</name>
</gene>
<reference evidence="1 2" key="3">
    <citation type="journal article" date="2010" name="BMC Genomics">
        <title>Transcriptome sequencing and comparative analysis of cucumber flowers with different sex types.</title>
        <authorList>
            <person name="Guo S."/>
            <person name="Zheng Y."/>
            <person name="Joung J.G."/>
            <person name="Liu S."/>
            <person name="Zhang Z."/>
            <person name="Crasta O.R."/>
            <person name="Sobral B.W."/>
            <person name="Xu Y."/>
            <person name="Huang S."/>
            <person name="Fei Z."/>
        </authorList>
    </citation>
    <scope>NUCLEOTIDE SEQUENCE [LARGE SCALE GENOMIC DNA]</scope>
    <source>
        <strain evidence="2">cv. 9930</strain>
    </source>
</reference>